<feature type="region of interest" description="Disordered" evidence="1">
    <location>
        <begin position="49"/>
        <end position="80"/>
    </location>
</feature>
<dbReference type="EMBL" id="JAVXUO010001702">
    <property type="protein sequence ID" value="KAK2979880.1"/>
    <property type="molecule type" value="Genomic_DNA"/>
</dbReference>
<evidence type="ECO:0000256" key="1">
    <source>
        <dbReference type="SAM" id="MobiDB-lite"/>
    </source>
</evidence>
<protein>
    <recommendedName>
        <fullName evidence="2">Mono-/di-acylglycerol lipase N-terminal domain-containing protein</fullName>
    </recommendedName>
</protein>
<proteinExistence type="predicted"/>
<dbReference type="Pfam" id="PF03893">
    <property type="entry name" value="Lipase3_N"/>
    <property type="match status" value="1"/>
</dbReference>
<gene>
    <name evidence="3" type="ORF">RJ640_024381</name>
</gene>
<dbReference type="GO" id="GO:0016042">
    <property type="term" value="P:lipid catabolic process"/>
    <property type="evidence" value="ECO:0007669"/>
    <property type="project" value="InterPro"/>
</dbReference>
<dbReference type="AlphaFoldDB" id="A0AA88RD91"/>
<accession>A0AA88RD91</accession>
<dbReference type="Proteomes" id="UP001187471">
    <property type="component" value="Unassembled WGS sequence"/>
</dbReference>
<dbReference type="InterPro" id="IPR005592">
    <property type="entry name" value="Mono/diacylglycerol_lipase_N"/>
</dbReference>
<organism evidence="3 4">
    <name type="scientific">Escallonia rubra</name>
    <dbReference type="NCBI Taxonomy" id="112253"/>
    <lineage>
        <taxon>Eukaryota</taxon>
        <taxon>Viridiplantae</taxon>
        <taxon>Streptophyta</taxon>
        <taxon>Embryophyta</taxon>
        <taxon>Tracheophyta</taxon>
        <taxon>Spermatophyta</taxon>
        <taxon>Magnoliopsida</taxon>
        <taxon>eudicotyledons</taxon>
        <taxon>Gunneridae</taxon>
        <taxon>Pentapetalae</taxon>
        <taxon>asterids</taxon>
        <taxon>campanulids</taxon>
        <taxon>Escalloniales</taxon>
        <taxon>Escalloniaceae</taxon>
        <taxon>Escallonia</taxon>
    </lineage>
</organism>
<evidence type="ECO:0000259" key="2">
    <source>
        <dbReference type="Pfam" id="PF03893"/>
    </source>
</evidence>
<feature type="compositionally biased region" description="Low complexity" evidence="1">
    <location>
        <begin position="61"/>
        <end position="80"/>
    </location>
</feature>
<sequence>MLLLLRAFHTVGSDDSATWASAMAEEFAPVPCICRLILTAYEEDLRNPQFPPAHGGYRLNPTRSSSASPTSRPSATRRPT</sequence>
<feature type="domain" description="Mono-/di-acylglycerol lipase N-terminal" evidence="2">
    <location>
        <begin position="8"/>
        <end position="58"/>
    </location>
</feature>
<comment type="caution">
    <text evidence="3">The sequence shown here is derived from an EMBL/GenBank/DDBJ whole genome shotgun (WGS) entry which is preliminary data.</text>
</comment>
<evidence type="ECO:0000313" key="4">
    <source>
        <dbReference type="Proteomes" id="UP001187471"/>
    </source>
</evidence>
<reference evidence="3" key="1">
    <citation type="submission" date="2022-12" db="EMBL/GenBank/DDBJ databases">
        <title>Draft genome assemblies for two species of Escallonia (Escalloniales).</title>
        <authorList>
            <person name="Chanderbali A."/>
            <person name="Dervinis C."/>
            <person name="Anghel I."/>
            <person name="Soltis D."/>
            <person name="Soltis P."/>
            <person name="Zapata F."/>
        </authorList>
    </citation>
    <scope>NUCLEOTIDE SEQUENCE</scope>
    <source>
        <strain evidence="3">UCBG92.1500</strain>
        <tissue evidence="3">Leaf</tissue>
    </source>
</reference>
<dbReference type="PANTHER" id="PTHR46398">
    <property type="entry name" value="ALPHA/BETA-HYDROLASES SUPERFAMILY PROTEIN"/>
    <property type="match status" value="1"/>
</dbReference>
<evidence type="ECO:0000313" key="3">
    <source>
        <dbReference type="EMBL" id="KAK2979880.1"/>
    </source>
</evidence>
<dbReference type="PANTHER" id="PTHR46398:SF7">
    <property type="entry name" value="ALPHA_BETA-HYDROLASES SUPERFAMILY PROTEIN"/>
    <property type="match status" value="1"/>
</dbReference>
<keyword evidence="4" id="KW-1185">Reference proteome</keyword>
<name>A0AA88RD91_9ASTE</name>